<dbReference type="SUPFAM" id="SSF54631">
    <property type="entry name" value="CBS-domain pair"/>
    <property type="match status" value="1"/>
</dbReference>
<dbReference type="CDD" id="cd04586">
    <property type="entry name" value="CBS_pair_BON_assoc"/>
    <property type="match status" value="1"/>
</dbReference>
<dbReference type="InterPro" id="IPR000644">
    <property type="entry name" value="CBS_dom"/>
</dbReference>
<accession>A0A2S6NDL4</accession>
<dbReference type="AlphaFoldDB" id="A0A2S6NDL4"/>
<sequence>MLDIARSIQNQRACDAMTSRVVTVGPDDTARAAAEAMLRLHVSGLPVVDGDGRPLGVVSESDFHFSDAMIRDSQRAAWLAILAGGQDVAGNYLDALEHEGETVRQIMSKPALCIDQDASIAEVANLMTQRRVKRILVTRLGIVVGVITRADLLRFFAPKARHPAMPVTAEAFEVLREDIRVALAKLRPAPTRPPAPTAEAPKAAVTGASLKDLVNAFERNRSKLHENALRQSREKSDGLVRSLLAARFTDADLAHLMTRASEAARRGETGVTALVFPAALCGDGGRAINLPDPDWPASLRGKAADFFLYWDKELRPLGFALSARIASFPDGFPGDAELSLVWGR</sequence>
<evidence type="ECO:0000256" key="1">
    <source>
        <dbReference type="ARBA" id="ARBA00023122"/>
    </source>
</evidence>
<evidence type="ECO:0000313" key="5">
    <source>
        <dbReference type="Proteomes" id="UP000239089"/>
    </source>
</evidence>
<evidence type="ECO:0000256" key="2">
    <source>
        <dbReference type="PROSITE-ProRule" id="PRU00703"/>
    </source>
</evidence>
<feature type="domain" description="CBS" evidence="3">
    <location>
        <begin position="17"/>
        <end position="73"/>
    </location>
</feature>
<dbReference type="PANTHER" id="PTHR43080">
    <property type="entry name" value="CBS DOMAIN-CONTAINING PROTEIN CBSX3, MITOCHONDRIAL"/>
    <property type="match status" value="1"/>
</dbReference>
<gene>
    <name evidence="4" type="ORF">CCR94_04655</name>
</gene>
<dbReference type="Pfam" id="PF00571">
    <property type="entry name" value="CBS"/>
    <property type="match status" value="2"/>
</dbReference>
<dbReference type="RefSeq" id="WP_104506712.1">
    <property type="nucleotide sequence ID" value="NZ_NHSJ01000036.1"/>
</dbReference>
<dbReference type="Proteomes" id="UP000239089">
    <property type="component" value="Unassembled WGS sequence"/>
</dbReference>
<organism evidence="4 5">
    <name type="scientific">Rhodoblastus sphagnicola</name>
    <dbReference type="NCBI Taxonomy" id="333368"/>
    <lineage>
        <taxon>Bacteria</taxon>
        <taxon>Pseudomonadati</taxon>
        <taxon>Pseudomonadota</taxon>
        <taxon>Alphaproteobacteria</taxon>
        <taxon>Hyphomicrobiales</taxon>
        <taxon>Rhodoblastaceae</taxon>
        <taxon>Rhodoblastus</taxon>
    </lineage>
</organism>
<feature type="domain" description="CBS" evidence="3">
    <location>
        <begin position="107"/>
        <end position="165"/>
    </location>
</feature>
<dbReference type="PROSITE" id="PS51371">
    <property type="entry name" value="CBS"/>
    <property type="match status" value="2"/>
</dbReference>
<dbReference type="EMBL" id="NHSJ01000036">
    <property type="protein sequence ID" value="PPQ32708.1"/>
    <property type="molecule type" value="Genomic_DNA"/>
</dbReference>
<dbReference type="SMART" id="SM00116">
    <property type="entry name" value="CBS"/>
    <property type="match status" value="2"/>
</dbReference>
<reference evidence="4 5" key="1">
    <citation type="journal article" date="2018" name="Arch. Microbiol.">
        <title>New insights into the metabolic potential of the phototrophic purple bacterium Rhodopila globiformis DSM 161(T) from its draft genome sequence and evidence for a vanadium-dependent nitrogenase.</title>
        <authorList>
            <person name="Imhoff J.F."/>
            <person name="Rahn T."/>
            <person name="Kunzel S."/>
            <person name="Neulinger S.C."/>
        </authorList>
    </citation>
    <scope>NUCLEOTIDE SEQUENCE [LARGE SCALE GENOMIC DNA]</scope>
    <source>
        <strain evidence="4 5">DSM 16996</strain>
    </source>
</reference>
<dbReference type="Gene3D" id="3.10.580.10">
    <property type="entry name" value="CBS-domain"/>
    <property type="match status" value="1"/>
</dbReference>
<evidence type="ECO:0000313" key="4">
    <source>
        <dbReference type="EMBL" id="PPQ32708.1"/>
    </source>
</evidence>
<dbReference type="InterPro" id="IPR046342">
    <property type="entry name" value="CBS_dom_sf"/>
</dbReference>
<dbReference type="PANTHER" id="PTHR43080:SF26">
    <property type="entry name" value="REGULATORY PROTEIN"/>
    <property type="match status" value="1"/>
</dbReference>
<comment type="caution">
    <text evidence="4">The sequence shown here is derived from an EMBL/GenBank/DDBJ whole genome shotgun (WGS) entry which is preliminary data.</text>
</comment>
<evidence type="ECO:0000259" key="3">
    <source>
        <dbReference type="PROSITE" id="PS51371"/>
    </source>
</evidence>
<proteinExistence type="predicted"/>
<protein>
    <recommendedName>
        <fullName evidence="3">CBS domain-containing protein</fullName>
    </recommendedName>
</protein>
<dbReference type="InterPro" id="IPR051257">
    <property type="entry name" value="Diverse_CBS-Domain"/>
</dbReference>
<name>A0A2S6NDL4_9HYPH</name>
<keyword evidence="1 2" id="KW-0129">CBS domain</keyword>
<keyword evidence="5" id="KW-1185">Reference proteome</keyword>